<gene>
    <name evidence="2" type="ORF">POL68_25000</name>
</gene>
<dbReference type="Proteomes" id="UP001221838">
    <property type="component" value="Unassembled WGS sequence"/>
</dbReference>
<dbReference type="EMBL" id="JAQNDM010000002">
    <property type="protein sequence ID" value="MDC0711751.1"/>
    <property type="molecule type" value="Genomic_DNA"/>
</dbReference>
<dbReference type="RefSeq" id="WP_272141747.1">
    <property type="nucleotide sequence ID" value="NZ_JAQNDM010000002.1"/>
</dbReference>
<reference evidence="2 3" key="1">
    <citation type="submission" date="2022-11" db="EMBL/GenBank/DDBJ databases">
        <title>Minimal conservation of predation-associated metabolite biosynthetic gene clusters underscores biosynthetic potential of Myxococcota including descriptions for ten novel species: Archangium lansinium sp. nov., Myxococcus landrumus sp. nov., Nannocystis bai.</title>
        <authorList>
            <person name="Ahearne A."/>
            <person name="Stevens C."/>
            <person name="Dowd S."/>
        </authorList>
    </citation>
    <scope>NUCLEOTIDE SEQUENCE [LARGE SCALE GENOMIC DNA]</scope>
    <source>
        <strain evidence="2 3">NCWAL01</strain>
    </source>
</reference>
<sequence>MRAERPRGSELGLVLVAALLASGCASLPARPGKVGRGTALAFSPFSAPSQAARSAAAGVYPSEESGSADGPSMSSPMSYRRGPIGNAVRGEGTRGSDEAGGAFACGGKALPSGWLHLDSSREVLAPFLECASPAEFVAMQRGVDMAALVESLEDWDAVRLGALGPMDAKSSAVLGRKRAAFLVTSVEKYGVPYAEVLALFVLHSSFDDELREVLQRLAQDKQLGETLGSMSVVREELKRRGMALEGFPERGEQARDVLRGLGRAGRDMLSSSAASDGARGQSLWAKRTELPLPYQAALDEVQKALTERHYSPGSVSAGAFDSLTFGVPVGFYHLVAGTGHGAYSLAQGKYEQATRELAPAALMVALYAGGKGARALVESNAGGRASLRRLSAPDVKALKAVVKELEAQFGPDAVREVLSFIRGDSRGAFLAAVEGPPGIRALYEARGNPAKAQATWAERYREPSRASAPGGGIGKRSGGSPSLPPEAAGIPAEVAEAKLRQAEAEAGGARLPMDVGFLKKHREALQKAAPPGTEVHALWPDYLSYLERRIAEVGQRKASKGPLEWAGYQVMRDRYARGLAFERTMVALLEEDAALPRAQRRWLKDFDQPRIETHVGVAKADIRFADVLIIEEGPAAGATPRVETFSLKSRDLRTVKVDPLTAQIVADAKSALAYYGETLSIRRPGLEMKVQVRRVRLVYEATLKPENSRTLKAAVDAAQEIVTEVEVLFQ</sequence>
<evidence type="ECO:0000313" key="3">
    <source>
        <dbReference type="Proteomes" id="UP001221838"/>
    </source>
</evidence>
<dbReference type="PROSITE" id="PS51257">
    <property type="entry name" value="PROKAR_LIPOPROTEIN"/>
    <property type="match status" value="1"/>
</dbReference>
<comment type="caution">
    <text evidence="2">The sequence shown here is derived from an EMBL/GenBank/DDBJ whole genome shotgun (WGS) entry which is preliminary data.</text>
</comment>
<keyword evidence="3" id="KW-1185">Reference proteome</keyword>
<protein>
    <recommendedName>
        <fullName evidence="4">Lipoprotein</fullName>
    </recommendedName>
</protein>
<accession>A0ABT5DHB0</accession>
<evidence type="ECO:0000313" key="2">
    <source>
        <dbReference type="EMBL" id="MDC0711751.1"/>
    </source>
</evidence>
<organism evidence="2 3">
    <name type="scientific">Stigmatella ashevillensis</name>
    <dbReference type="NCBI Taxonomy" id="2995309"/>
    <lineage>
        <taxon>Bacteria</taxon>
        <taxon>Pseudomonadati</taxon>
        <taxon>Myxococcota</taxon>
        <taxon>Myxococcia</taxon>
        <taxon>Myxococcales</taxon>
        <taxon>Cystobacterineae</taxon>
        <taxon>Archangiaceae</taxon>
        <taxon>Stigmatella</taxon>
    </lineage>
</organism>
<evidence type="ECO:0008006" key="4">
    <source>
        <dbReference type="Google" id="ProtNLM"/>
    </source>
</evidence>
<proteinExistence type="predicted"/>
<name>A0ABT5DHB0_9BACT</name>
<evidence type="ECO:0000256" key="1">
    <source>
        <dbReference type="SAM" id="MobiDB-lite"/>
    </source>
</evidence>
<feature type="region of interest" description="Disordered" evidence="1">
    <location>
        <begin position="455"/>
        <end position="487"/>
    </location>
</feature>
<feature type="region of interest" description="Disordered" evidence="1">
    <location>
        <begin position="56"/>
        <end position="78"/>
    </location>
</feature>